<dbReference type="RefSeq" id="WP_258829025.1">
    <property type="nucleotide sequence ID" value="NZ_JANUHA010000012.1"/>
</dbReference>
<name>A0ABT2AP52_9BURK</name>
<reference evidence="2 3" key="1">
    <citation type="submission" date="2022-08" db="EMBL/GenBank/DDBJ databases">
        <title>Reclassification of Massilia species as members of the genera Telluria, Duganella, Pseudoduganella, Mokoshia gen. nov. and Zemynaea gen. nov. using orthogonal and non-orthogonal genome-based approaches.</title>
        <authorList>
            <person name="Bowman J.P."/>
        </authorList>
    </citation>
    <scope>NUCLEOTIDE SEQUENCE [LARGE SCALE GENOMIC DNA]</scope>
    <source>
        <strain evidence="2 3">JCM 31661</strain>
    </source>
</reference>
<evidence type="ECO:0000313" key="2">
    <source>
        <dbReference type="EMBL" id="MCS0598007.1"/>
    </source>
</evidence>
<feature type="chain" id="PRO_5046741964" evidence="1">
    <location>
        <begin position="22"/>
        <end position="66"/>
    </location>
</feature>
<keyword evidence="1" id="KW-0732">Signal</keyword>
<organism evidence="2 3">
    <name type="scientific">Massilia agri</name>
    <dbReference type="NCBI Taxonomy" id="1886785"/>
    <lineage>
        <taxon>Bacteria</taxon>
        <taxon>Pseudomonadati</taxon>
        <taxon>Pseudomonadota</taxon>
        <taxon>Betaproteobacteria</taxon>
        <taxon>Burkholderiales</taxon>
        <taxon>Oxalobacteraceae</taxon>
        <taxon>Telluria group</taxon>
        <taxon>Massilia</taxon>
    </lineage>
</organism>
<feature type="signal peptide" evidence="1">
    <location>
        <begin position="1"/>
        <end position="21"/>
    </location>
</feature>
<sequence>MKYLQWLLLALCGFFAQQAGAQAPEGLRSLGKNVDRVEQTVDQSIQFTRSNLFRKSSGIATTWLDL</sequence>
<dbReference type="EMBL" id="JANUHA010000012">
    <property type="protein sequence ID" value="MCS0598007.1"/>
    <property type="molecule type" value="Genomic_DNA"/>
</dbReference>
<proteinExistence type="predicted"/>
<accession>A0ABT2AP52</accession>
<protein>
    <submittedName>
        <fullName evidence="2">Uncharacterized protein</fullName>
    </submittedName>
</protein>
<keyword evidence="3" id="KW-1185">Reference proteome</keyword>
<gene>
    <name evidence="2" type="ORF">NX780_16790</name>
</gene>
<evidence type="ECO:0000256" key="1">
    <source>
        <dbReference type="SAM" id="SignalP"/>
    </source>
</evidence>
<evidence type="ECO:0000313" key="3">
    <source>
        <dbReference type="Proteomes" id="UP001206572"/>
    </source>
</evidence>
<comment type="caution">
    <text evidence="2">The sequence shown here is derived from an EMBL/GenBank/DDBJ whole genome shotgun (WGS) entry which is preliminary data.</text>
</comment>
<dbReference type="Proteomes" id="UP001206572">
    <property type="component" value="Unassembled WGS sequence"/>
</dbReference>